<sequence length="202" mass="23259">MFNQCDYLNLILYGTRLIFFDEYKVWFSLFIQLSNLLIVVFSLFCSCRLYMAYTCPFALAAWITRNYKGLQDKIQLVPIDLWKRPAWYKEKVYPENKVPALEHNNVVIGDSLDVVKYIDNNFEGPSLLPNDPAKREFVEELLAYTDKFVGAVYARLQGGGDAGAPFNYLETALQKFTDGPCTYSSRFERKGGSVGFLDQLLY</sequence>
<keyword evidence="1" id="KW-1133">Transmembrane helix</keyword>
<keyword evidence="4" id="KW-1185">Reference proteome</keyword>
<dbReference type="PANTHER" id="PTHR44328">
    <property type="entry name" value="GLUTATHIONE S-TRANSFERASE L1"/>
    <property type="match status" value="1"/>
</dbReference>
<feature type="domain" description="GST N-terminal" evidence="2">
    <location>
        <begin position="45"/>
        <end position="126"/>
    </location>
</feature>
<name>A0AAP0Q781_9MAGN</name>
<dbReference type="Gene3D" id="3.40.30.10">
    <property type="entry name" value="Glutaredoxin"/>
    <property type="match status" value="1"/>
</dbReference>
<dbReference type="CDD" id="cd00570">
    <property type="entry name" value="GST_N_family"/>
    <property type="match status" value="1"/>
</dbReference>
<comment type="caution">
    <text evidence="3">The sequence shown here is derived from an EMBL/GenBank/DDBJ whole genome shotgun (WGS) entry which is preliminary data.</text>
</comment>
<gene>
    <name evidence="3" type="ORF">Syun_002487</name>
</gene>
<dbReference type="PANTHER" id="PTHR44328:SF16">
    <property type="entry name" value="PROTEIN IN2-1 HOMOLOG B"/>
    <property type="match status" value="1"/>
</dbReference>
<dbReference type="AlphaFoldDB" id="A0AAP0Q781"/>
<dbReference type="Gene3D" id="1.20.1050.10">
    <property type="match status" value="1"/>
</dbReference>
<dbReference type="PROSITE" id="PS50404">
    <property type="entry name" value="GST_NTER"/>
    <property type="match status" value="1"/>
</dbReference>
<dbReference type="InterPro" id="IPR044629">
    <property type="entry name" value="GSTL1/2/3"/>
</dbReference>
<dbReference type="InterPro" id="IPR036249">
    <property type="entry name" value="Thioredoxin-like_sf"/>
</dbReference>
<evidence type="ECO:0000313" key="3">
    <source>
        <dbReference type="EMBL" id="KAK9170347.1"/>
    </source>
</evidence>
<feature type="transmembrane region" description="Helical" evidence="1">
    <location>
        <begin position="25"/>
        <end position="44"/>
    </location>
</feature>
<reference evidence="3 4" key="1">
    <citation type="submission" date="2024-01" db="EMBL/GenBank/DDBJ databases">
        <title>Genome assemblies of Stephania.</title>
        <authorList>
            <person name="Yang L."/>
        </authorList>
    </citation>
    <scope>NUCLEOTIDE SEQUENCE [LARGE SCALE GENOMIC DNA]</scope>
    <source>
        <strain evidence="3">YNDBR</strain>
        <tissue evidence="3">Leaf</tissue>
    </source>
</reference>
<dbReference type="SUPFAM" id="SSF52833">
    <property type="entry name" value="Thioredoxin-like"/>
    <property type="match status" value="1"/>
</dbReference>
<dbReference type="Pfam" id="PF13417">
    <property type="entry name" value="GST_N_3"/>
    <property type="match status" value="1"/>
</dbReference>
<evidence type="ECO:0000259" key="2">
    <source>
        <dbReference type="PROSITE" id="PS50404"/>
    </source>
</evidence>
<protein>
    <recommendedName>
        <fullName evidence="2">GST N-terminal domain-containing protein</fullName>
    </recommendedName>
</protein>
<organism evidence="3 4">
    <name type="scientific">Stephania yunnanensis</name>
    <dbReference type="NCBI Taxonomy" id="152371"/>
    <lineage>
        <taxon>Eukaryota</taxon>
        <taxon>Viridiplantae</taxon>
        <taxon>Streptophyta</taxon>
        <taxon>Embryophyta</taxon>
        <taxon>Tracheophyta</taxon>
        <taxon>Spermatophyta</taxon>
        <taxon>Magnoliopsida</taxon>
        <taxon>Ranunculales</taxon>
        <taxon>Menispermaceae</taxon>
        <taxon>Menispermoideae</taxon>
        <taxon>Cissampelideae</taxon>
        <taxon>Stephania</taxon>
    </lineage>
</organism>
<dbReference type="Proteomes" id="UP001420932">
    <property type="component" value="Unassembled WGS sequence"/>
</dbReference>
<evidence type="ECO:0000313" key="4">
    <source>
        <dbReference type="Proteomes" id="UP001420932"/>
    </source>
</evidence>
<dbReference type="EMBL" id="JBBNAF010000001">
    <property type="protein sequence ID" value="KAK9170347.1"/>
    <property type="molecule type" value="Genomic_DNA"/>
</dbReference>
<dbReference type="GO" id="GO:0004364">
    <property type="term" value="F:glutathione transferase activity"/>
    <property type="evidence" value="ECO:0007669"/>
    <property type="project" value="InterPro"/>
</dbReference>
<dbReference type="InterPro" id="IPR004045">
    <property type="entry name" value="Glutathione_S-Trfase_N"/>
</dbReference>
<accession>A0AAP0Q781</accession>
<keyword evidence="1" id="KW-0812">Transmembrane</keyword>
<keyword evidence="1" id="KW-0472">Membrane</keyword>
<evidence type="ECO:0000256" key="1">
    <source>
        <dbReference type="SAM" id="Phobius"/>
    </source>
</evidence>
<proteinExistence type="predicted"/>